<reference evidence="2" key="1">
    <citation type="submission" date="2022-11" db="UniProtKB">
        <authorList>
            <consortium name="WormBaseParasite"/>
        </authorList>
    </citation>
    <scope>IDENTIFICATION</scope>
</reference>
<dbReference type="Proteomes" id="UP000887580">
    <property type="component" value="Unplaced"/>
</dbReference>
<accession>A0AC35GK04</accession>
<name>A0AC35GK04_9BILA</name>
<organism evidence="1 2">
    <name type="scientific">Panagrolaimus sp. PS1159</name>
    <dbReference type="NCBI Taxonomy" id="55785"/>
    <lineage>
        <taxon>Eukaryota</taxon>
        <taxon>Metazoa</taxon>
        <taxon>Ecdysozoa</taxon>
        <taxon>Nematoda</taxon>
        <taxon>Chromadorea</taxon>
        <taxon>Rhabditida</taxon>
        <taxon>Tylenchina</taxon>
        <taxon>Panagrolaimomorpha</taxon>
        <taxon>Panagrolaimoidea</taxon>
        <taxon>Panagrolaimidae</taxon>
        <taxon>Panagrolaimus</taxon>
    </lineage>
</organism>
<sequence>MQPIEVKKKIIKTARDPRTRPPVIPDSTPIITKLGQSTIAFKRETKPEITATAGTFTRKRAKPEWKEEPKHEVISVNSVVEELCKTITENDTAKFHKTLARFDSVYIYRLQQNEPSDTIKSIADAITNGTSFLQNGQYGDDLVYLLKTLFESYDISSTVAESVFKLLNDKADNFYVTGSLFSLGETLLNLNKIQPTSCLNALEFAKQCIGKYNDNSRVLAIQFLISFLHKSTESTEDKDGKTNDLCLFILEYCNDRNPKIRRFAVEGIEKYFQSHQKRTPFNSYVQFTNLCQDTDKFVRLSSLRIVRMFADIFPNEMVTDGRRFPLRLGDDAFTTVCHAMNDLDVDIRSEAAKLLGTFKDVSNSFLFQTLDKKLMKNMKRLSDGRIASGASSEWSTGKKLGEDIPIEGAEEEGQSLIPTGACGAFVTALEDEFKAVRQPAVYSLGKLAANRPDFANACIDHLADMFNDEIADVRIDAIRALTPLVTFGVLQSEQLRTLLTGLDDANQDSRIALLELLSRSNFTQTICIKDLLSRLINSLQRFPRDQLFIFKCVSSIGARHSHLLADIIAEVYRLHPFLARVEESINDKFYLVKLILILNGAAKSESICSLLPEYVKMNYRFVRLTMPDLVPCIKAFDHSSSSSVTSQPLKIQSHNVNEIIGKQFSRLLKIQETPDIIYRQTLYKKFLEDLKFFLKVEAEYAHSSNFIHALATALSLMDKIMNCVKNDTTPSFLDIQEALEKIYFIEYECNGIPNDILIFLLECSLNLNVIYAGARTLSDTQSFSPILMLNDEERRIRKKLIELNVEENVQVESLLRFIIDQTKINDGLTILKTVAKNDMIMKTNIEYEFDKITIKSVKIIEPNEVKKFSMMMGLPTGVPVTCILSNFTLEDIQRFRIKVKYPDDTSAYFRPPRSDFTQISENQWSLHTNVLVIIRDGIAATTTAQFTFGLFFPAEICSSVLFYDRCFRFIPSSSTSANSNGQFVALPDTDDLLKKACISVKTEPIPVKKVS</sequence>
<protein>
    <submittedName>
        <fullName evidence="2">Integrator complex subunit 4</fullName>
    </submittedName>
</protein>
<proteinExistence type="predicted"/>
<evidence type="ECO:0000313" key="1">
    <source>
        <dbReference type="Proteomes" id="UP000887580"/>
    </source>
</evidence>
<dbReference type="WBParaSite" id="PS1159_v2.g5847.t1">
    <property type="protein sequence ID" value="PS1159_v2.g5847.t1"/>
    <property type="gene ID" value="PS1159_v2.g5847"/>
</dbReference>
<evidence type="ECO:0000313" key="2">
    <source>
        <dbReference type="WBParaSite" id="PS1159_v2.g5847.t1"/>
    </source>
</evidence>